<evidence type="ECO:0000256" key="2">
    <source>
        <dbReference type="SAM" id="SignalP"/>
    </source>
</evidence>
<accession>A0A1J7JQS9</accession>
<feature type="signal peptide" evidence="2">
    <location>
        <begin position="1"/>
        <end position="21"/>
    </location>
</feature>
<reference evidence="3 4" key="1">
    <citation type="submission" date="2016-10" db="EMBL/GenBank/DDBJ databases">
        <title>Draft genome sequence of Coniochaeta ligniaria NRRL30616, a lignocellulolytic fungus for bioabatement of inhibitors in plant biomass hydrolysates.</title>
        <authorList>
            <consortium name="DOE Joint Genome Institute"/>
            <person name="Jimenez D.J."/>
            <person name="Hector R.E."/>
            <person name="Riley R."/>
            <person name="Sun H."/>
            <person name="Grigoriev I.V."/>
            <person name="Van Elsas J.D."/>
            <person name="Nichols N.N."/>
        </authorList>
    </citation>
    <scope>NUCLEOTIDE SEQUENCE [LARGE SCALE GENOMIC DNA]</scope>
    <source>
        <strain evidence="3 4">NRRL 30616</strain>
    </source>
</reference>
<evidence type="ECO:0000313" key="4">
    <source>
        <dbReference type="Proteomes" id="UP000182658"/>
    </source>
</evidence>
<sequence>MMAAILRYTLIFNLNLAGVSASWSIREDFVAIIVGQGPMCAPLLRRTFWSGNGQSHSSAKAGNDGHQLGSMPDSAAGGGHGSSKNGKKRKDPFSITQIIGTVNESEENIVDRSDKSEAPSTISEVPEPPPAARPGEVMVSRRIDVKHTQHADAQVQVKDMQKSWYYEVA</sequence>
<evidence type="ECO:0000313" key="3">
    <source>
        <dbReference type="EMBL" id="OIW32296.1"/>
    </source>
</evidence>
<feature type="chain" id="PRO_5012317716" evidence="2">
    <location>
        <begin position="22"/>
        <end position="169"/>
    </location>
</feature>
<name>A0A1J7JQS9_9PEZI</name>
<keyword evidence="4" id="KW-1185">Reference proteome</keyword>
<dbReference type="AlphaFoldDB" id="A0A1J7JQS9"/>
<dbReference type="InParanoid" id="A0A1J7JQS9"/>
<keyword evidence="2" id="KW-0732">Signal</keyword>
<proteinExistence type="predicted"/>
<evidence type="ECO:0000256" key="1">
    <source>
        <dbReference type="SAM" id="MobiDB-lite"/>
    </source>
</evidence>
<dbReference type="EMBL" id="KV875095">
    <property type="protein sequence ID" value="OIW32296.1"/>
    <property type="molecule type" value="Genomic_DNA"/>
</dbReference>
<feature type="compositionally biased region" description="Polar residues" evidence="1">
    <location>
        <begin position="94"/>
        <end position="103"/>
    </location>
</feature>
<organism evidence="3 4">
    <name type="scientific">Coniochaeta ligniaria NRRL 30616</name>
    <dbReference type="NCBI Taxonomy" id="1408157"/>
    <lineage>
        <taxon>Eukaryota</taxon>
        <taxon>Fungi</taxon>
        <taxon>Dikarya</taxon>
        <taxon>Ascomycota</taxon>
        <taxon>Pezizomycotina</taxon>
        <taxon>Sordariomycetes</taxon>
        <taxon>Sordariomycetidae</taxon>
        <taxon>Coniochaetales</taxon>
        <taxon>Coniochaetaceae</taxon>
        <taxon>Coniochaeta</taxon>
    </lineage>
</organism>
<protein>
    <submittedName>
        <fullName evidence="3">Uncharacterized protein</fullName>
    </submittedName>
</protein>
<dbReference type="Proteomes" id="UP000182658">
    <property type="component" value="Unassembled WGS sequence"/>
</dbReference>
<dbReference type="OrthoDB" id="3903189at2759"/>
<gene>
    <name evidence="3" type="ORF">CONLIGDRAFT_265879</name>
</gene>
<feature type="region of interest" description="Disordered" evidence="1">
    <location>
        <begin position="52"/>
        <end position="136"/>
    </location>
</feature>